<dbReference type="Proteomes" id="UP000474967">
    <property type="component" value="Unassembled WGS sequence"/>
</dbReference>
<dbReference type="SUPFAM" id="SSF54826">
    <property type="entry name" value="Enolase N-terminal domain-like"/>
    <property type="match status" value="1"/>
</dbReference>
<dbReference type="Pfam" id="PF13378">
    <property type="entry name" value="MR_MLE_C"/>
    <property type="match status" value="1"/>
</dbReference>
<evidence type="ECO:0000256" key="3">
    <source>
        <dbReference type="ARBA" id="ARBA00022842"/>
    </source>
</evidence>
<dbReference type="GO" id="GO:0000287">
    <property type="term" value="F:magnesium ion binding"/>
    <property type="evidence" value="ECO:0007669"/>
    <property type="project" value="TreeGrafter"/>
</dbReference>
<evidence type="ECO:0000256" key="2">
    <source>
        <dbReference type="ARBA" id="ARBA00022723"/>
    </source>
</evidence>
<dbReference type="InterPro" id="IPR036849">
    <property type="entry name" value="Enolase-like_C_sf"/>
</dbReference>
<dbReference type="PANTHER" id="PTHR13794">
    <property type="entry name" value="ENOLASE SUPERFAMILY, MANDELATE RACEMASE"/>
    <property type="match status" value="1"/>
</dbReference>
<keyword evidence="2" id="KW-0479">Metal-binding</keyword>
<dbReference type="Gene3D" id="3.30.390.10">
    <property type="entry name" value="Enolase-like, N-terminal domain"/>
    <property type="match status" value="1"/>
</dbReference>
<dbReference type="SFLD" id="SFLDG00179">
    <property type="entry name" value="mandelate_racemase"/>
    <property type="match status" value="1"/>
</dbReference>
<evidence type="ECO:0000313" key="5">
    <source>
        <dbReference type="EMBL" id="NEN05080.1"/>
    </source>
</evidence>
<dbReference type="InterPro" id="IPR013342">
    <property type="entry name" value="Mandelate_racemase_C"/>
</dbReference>
<dbReference type="GO" id="GO:0016052">
    <property type="term" value="P:carbohydrate catabolic process"/>
    <property type="evidence" value="ECO:0007669"/>
    <property type="project" value="TreeGrafter"/>
</dbReference>
<dbReference type="SMART" id="SM00922">
    <property type="entry name" value="MR_MLE"/>
    <property type="match status" value="1"/>
</dbReference>
<dbReference type="RefSeq" id="WP_163288171.1">
    <property type="nucleotide sequence ID" value="NZ_JAAGWY010000001.1"/>
</dbReference>
<dbReference type="AlphaFoldDB" id="A0A6L9XUK5"/>
<dbReference type="GO" id="GO:0016836">
    <property type="term" value="F:hydro-lyase activity"/>
    <property type="evidence" value="ECO:0007669"/>
    <property type="project" value="TreeGrafter"/>
</dbReference>
<dbReference type="SFLD" id="SFLDS00001">
    <property type="entry name" value="Enolase"/>
    <property type="match status" value="1"/>
</dbReference>
<sequence>MPEEVPISGGEVGAYTVPTRSFRVERPESDGTVRWDKTSLVVVQLTAGSQTGLGYAYGSPAALDVIRDVLLPSVLGSDPFDTTRTFWRMAGAVRNLGWPGVCAGAISALDSAVHDLKARLLGVSLTRLLGGARTSVTAYGSGGFTDYTIGELEEQLSGWAAAGLSAVKMKIGTDPDADLARVTAARSAIGDDVGLFVDANGAYERKQAMRFAEQFAELGVTWFEEPVSSDDLAGLRLIRDRAPAGLRVAAGEYGYTPSYFHQMLAAGAVDVIQADATRCGGPTGFLLAAAQATGAQVPASSHTAPALHASLGAALPNVVNAEYFHDHVVIEELFFDGLPELVNGELVPDRGAPGHGLTLKSADAHPYLTAEWRSS</sequence>
<protein>
    <submittedName>
        <fullName evidence="5">Mandelate racemase</fullName>
    </submittedName>
</protein>
<dbReference type="EMBL" id="JAAGWY010000001">
    <property type="protein sequence ID" value="NEN05080.1"/>
    <property type="molecule type" value="Genomic_DNA"/>
</dbReference>
<organism evidence="5 6">
    <name type="scientific">Leifsonia tongyongensis</name>
    <dbReference type="NCBI Taxonomy" id="1268043"/>
    <lineage>
        <taxon>Bacteria</taxon>
        <taxon>Bacillati</taxon>
        <taxon>Actinomycetota</taxon>
        <taxon>Actinomycetes</taxon>
        <taxon>Micrococcales</taxon>
        <taxon>Microbacteriaceae</taxon>
        <taxon>Leifsonia</taxon>
    </lineage>
</organism>
<dbReference type="InterPro" id="IPR013341">
    <property type="entry name" value="Mandelate_racemase_N_dom"/>
</dbReference>
<keyword evidence="6" id="KW-1185">Reference proteome</keyword>
<dbReference type="InterPro" id="IPR029065">
    <property type="entry name" value="Enolase_C-like"/>
</dbReference>
<accession>A0A6L9XUK5</accession>
<evidence type="ECO:0000256" key="1">
    <source>
        <dbReference type="ARBA" id="ARBA00001946"/>
    </source>
</evidence>
<comment type="cofactor">
    <cofactor evidence="1">
        <name>Mg(2+)</name>
        <dbReference type="ChEBI" id="CHEBI:18420"/>
    </cofactor>
</comment>
<feature type="domain" description="Mandelate racemase/muconate lactonizing enzyme C-terminal" evidence="4">
    <location>
        <begin position="149"/>
        <end position="245"/>
    </location>
</feature>
<gene>
    <name evidence="5" type="ORF">G3T36_04265</name>
</gene>
<dbReference type="SUPFAM" id="SSF51604">
    <property type="entry name" value="Enolase C-terminal domain-like"/>
    <property type="match status" value="1"/>
</dbReference>
<evidence type="ECO:0000313" key="6">
    <source>
        <dbReference type="Proteomes" id="UP000474967"/>
    </source>
</evidence>
<dbReference type="PANTHER" id="PTHR13794:SF58">
    <property type="entry name" value="MITOCHONDRIAL ENOLASE SUPERFAMILY MEMBER 1"/>
    <property type="match status" value="1"/>
</dbReference>
<keyword evidence="3" id="KW-0460">Magnesium</keyword>
<reference evidence="5 6" key="1">
    <citation type="journal article" date="2014" name="J. Microbiol.">
        <title>Diaminobutyricibacter tongyongensis gen. nov., sp. nov. and Homoserinibacter gongjuensis gen. nov., sp. nov. belong to the family Microbacteriaceae.</title>
        <authorList>
            <person name="Kim S.J."/>
            <person name="Ahn J.H."/>
            <person name="Weon H.Y."/>
            <person name="Hamada M."/>
            <person name="Suzuki K."/>
            <person name="Kwon S.W."/>
        </authorList>
    </citation>
    <scope>NUCLEOTIDE SEQUENCE [LARGE SCALE GENOMIC DNA]</scope>
    <source>
        <strain evidence="5 6">NBRC 108724</strain>
    </source>
</reference>
<dbReference type="InterPro" id="IPR046945">
    <property type="entry name" value="RHMD-like"/>
</dbReference>
<name>A0A6L9XUK5_9MICO</name>
<comment type="caution">
    <text evidence="5">The sequence shown here is derived from an EMBL/GenBank/DDBJ whole genome shotgun (WGS) entry which is preliminary data.</text>
</comment>
<evidence type="ECO:0000259" key="4">
    <source>
        <dbReference type="SMART" id="SM00922"/>
    </source>
</evidence>
<dbReference type="InterPro" id="IPR029017">
    <property type="entry name" value="Enolase-like_N"/>
</dbReference>
<proteinExistence type="predicted"/>
<dbReference type="Pfam" id="PF02746">
    <property type="entry name" value="MR_MLE_N"/>
    <property type="match status" value="1"/>
</dbReference>
<dbReference type="Gene3D" id="3.20.20.120">
    <property type="entry name" value="Enolase-like C-terminal domain"/>
    <property type="match status" value="1"/>
</dbReference>